<accession>A0ABP0UDJ6</accession>
<feature type="transmembrane region" description="Helical" evidence="6">
    <location>
        <begin position="76"/>
        <end position="98"/>
    </location>
</feature>
<dbReference type="SUPFAM" id="SSF103473">
    <property type="entry name" value="MFS general substrate transporter"/>
    <property type="match status" value="1"/>
</dbReference>
<gene>
    <name evidence="8" type="ORF">CSSPTR1EN2_LOCUS14340</name>
</gene>
<dbReference type="Pfam" id="PF07690">
    <property type="entry name" value="MFS_1"/>
    <property type="match status" value="1"/>
</dbReference>
<keyword evidence="9" id="KW-1185">Reference proteome</keyword>
<dbReference type="CDD" id="cd17330">
    <property type="entry name" value="MFS_SLC46_TetA_like"/>
    <property type="match status" value="1"/>
</dbReference>
<feature type="transmembrane region" description="Helical" evidence="6">
    <location>
        <begin position="357"/>
        <end position="377"/>
    </location>
</feature>
<evidence type="ECO:0000256" key="1">
    <source>
        <dbReference type="ARBA" id="ARBA00004141"/>
    </source>
</evidence>
<evidence type="ECO:0000256" key="4">
    <source>
        <dbReference type="ARBA" id="ARBA00022989"/>
    </source>
</evidence>
<dbReference type="PANTHER" id="PTHR23504">
    <property type="entry name" value="MAJOR FACILITATOR SUPERFAMILY DOMAIN-CONTAINING PROTEIN 10"/>
    <property type="match status" value="1"/>
</dbReference>
<feature type="transmembrane region" description="Helical" evidence="6">
    <location>
        <begin position="409"/>
        <end position="437"/>
    </location>
</feature>
<dbReference type="PROSITE" id="PS50850">
    <property type="entry name" value="MFS"/>
    <property type="match status" value="1"/>
</dbReference>
<name>A0ABP0UDJ6_9BRYO</name>
<keyword evidence="5 6" id="KW-0472">Membrane</keyword>
<proteinExistence type="predicted"/>
<comment type="subcellular location">
    <subcellularLocation>
        <location evidence="1">Membrane</location>
        <topology evidence="1">Multi-pass membrane protein</topology>
    </subcellularLocation>
</comment>
<feature type="transmembrane region" description="Helical" evidence="6">
    <location>
        <begin position="167"/>
        <end position="189"/>
    </location>
</feature>
<protein>
    <recommendedName>
        <fullName evidence="7">Major facilitator superfamily (MFS) profile domain-containing protein</fullName>
    </recommendedName>
</protein>
<evidence type="ECO:0000313" key="9">
    <source>
        <dbReference type="Proteomes" id="UP001497512"/>
    </source>
</evidence>
<feature type="transmembrane region" description="Helical" evidence="6">
    <location>
        <begin position="307"/>
        <end position="326"/>
    </location>
</feature>
<feature type="transmembrane region" description="Helical" evidence="6">
    <location>
        <begin position="39"/>
        <end position="64"/>
    </location>
</feature>
<dbReference type="EMBL" id="OZ019895">
    <property type="protein sequence ID" value="CAK9219149.1"/>
    <property type="molecule type" value="Genomic_DNA"/>
</dbReference>
<dbReference type="InterPro" id="IPR011701">
    <property type="entry name" value="MFS"/>
</dbReference>
<reference evidence="8" key="1">
    <citation type="submission" date="2024-02" db="EMBL/GenBank/DDBJ databases">
        <authorList>
            <consortium name="ELIXIR-Norway"/>
            <consortium name="Elixir Norway"/>
        </authorList>
    </citation>
    <scope>NUCLEOTIDE SEQUENCE</scope>
</reference>
<evidence type="ECO:0000256" key="6">
    <source>
        <dbReference type="SAM" id="Phobius"/>
    </source>
</evidence>
<dbReference type="InterPro" id="IPR036259">
    <property type="entry name" value="MFS_trans_sf"/>
</dbReference>
<feature type="transmembrane region" description="Helical" evidence="6">
    <location>
        <begin position="489"/>
        <end position="510"/>
    </location>
</feature>
<sequence length="523" mass="57093">MEEDHLGKPLLQKKEYPNCPGCKCAYLQHPDAKLPFKEYLNLFCLVLASSIPISSLYPFLYFMVQDFHIAKSDEDIGYYAGAIGAAFMIGRAITAAHWGLIADVYGRKPVIVIGLISVIVFHTLFGLSTNFWMALSSRFFLGFFNGMLGPAKAYASELTNARNQAQGMVVVSTSWGLGLILGPAIGGYLSQPALKYPNLFGAGSLFEQFPYLLPSLCNTVFCIGLLFFVFQLPETLHIHDDIQDVKEEESATEQPYGACAESKGLISAVAVEQTDNHIVSLSQTEMDLKISLPEDGLIEDKHMKRSLFTRKAFIGVMIPYCLWALHDMAHTEVFSLWCISPRSNGGLSFTTVDVGHVLSISGFGMLVFQFVFFPLIANFFGPIMATRIAAVLSVPLVIAYPVIATLDGWMLMVILNLASLVKNILSNVVYGATFLLINNSVPQDQRGVANGLSLCLNSISKAMGPAGGGSLFALGQTRQDAYILPGNELVFTVLGFVAVLSAITTFEPVLPRSTDHPYSDDDK</sequence>
<feature type="transmembrane region" description="Helical" evidence="6">
    <location>
        <begin position="209"/>
        <end position="230"/>
    </location>
</feature>
<feature type="domain" description="Major facilitator superfamily (MFS) profile" evidence="7">
    <location>
        <begin position="38"/>
        <end position="513"/>
    </location>
</feature>
<feature type="transmembrane region" description="Helical" evidence="6">
    <location>
        <begin position="110"/>
        <end position="133"/>
    </location>
</feature>
<organism evidence="8 9">
    <name type="scientific">Sphagnum troendelagicum</name>
    <dbReference type="NCBI Taxonomy" id="128251"/>
    <lineage>
        <taxon>Eukaryota</taxon>
        <taxon>Viridiplantae</taxon>
        <taxon>Streptophyta</taxon>
        <taxon>Embryophyta</taxon>
        <taxon>Bryophyta</taxon>
        <taxon>Sphagnophytina</taxon>
        <taxon>Sphagnopsida</taxon>
        <taxon>Sphagnales</taxon>
        <taxon>Sphagnaceae</taxon>
        <taxon>Sphagnum</taxon>
    </lineage>
</organism>
<keyword evidence="3 6" id="KW-0812">Transmembrane</keyword>
<dbReference type="Gene3D" id="1.20.1250.20">
    <property type="entry name" value="MFS general substrate transporter like domains"/>
    <property type="match status" value="1"/>
</dbReference>
<keyword evidence="2" id="KW-0813">Transport</keyword>
<keyword evidence="4 6" id="KW-1133">Transmembrane helix</keyword>
<feature type="transmembrane region" description="Helical" evidence="6">
    <location>
        <begin position="384"/>
        <end position="403"/>
    </location>
</feature>
<evidence type="ECO:0000313" key="8">
    <source>
        <dbReference type="EMBL" id="CAK9219149.1"/>
    </source>
</evidence>
<evidence type="ECO:0000256" key="2">
    <source>
        <dbReference type="ARBA" id="ARBA00022448"/>
    </source>
</evidence>
<evidence type="ECO:0000259" key="7">
    <source>
        <dbReference type="PROSITE" id="PS50850"/>
    </source>
</evidence>
<evidence type="ECO:0000256" key="5">
    <source>
        <dbReference type="ARBA" id="ARBA00023136"/>
    </source>
</evidence>
<dbReference type="InterPro" id="IPR020846">
    <property type="entry name" value="MFS_dom"/>
</dbReference>
<evidence type="ECO:0000256" key="3">
    <source>
        <dbReference type="ARBA" id="ARBA00022692"/>
    </source>
</evidence>
<dbReference type="PANTHER" id="PTHR23504:SF15">
    <property type="entry name" value="MAJOR FACILITATOR SUPERFAMILY (MFS) PROFILE DOMAIN-CONTAINING PROTEIN"/>
    <property type="match status" value="1"/>
</dbReference>
<dbReference type="Proteomes" id="UP001497512">
    <property type="component" value="Chromosome 3"/>
</dbReference>